<proteinExistence type="predicted"/>
<organism evidence="1 2">
    <name type="scientific">Vaccinium darrowii</name>
    <dbReference type="NCBI Taxonomy" id="229202"/>
    <lineage>
        <taxon>Eukaryota</taxon>
        <taxon>Viridiplantae</taxon>
        <taxon>Streptophyta</taxon>
        <taxon>Embryophyta</taxon>
        <taxon>Tracheophyta</taxon>
        <taxon>Spermatophyta</taxon>
        <taxon>Magnoliopsida</taxon>
        <taxon>eudicotyledons</taxon>
        <taxon>Gunneridae</taxon>
        <taxon>Pentapetalae</taxon>
        <taxon>asterids</taxon>
        <taxon>Ericales</taxon>
        <taxon>Ericaceae</taxon>
        <taxon>Vaccinioideae</taxon>
        <taxon>Vaccinieae</taxon>
        <taxon>Vaccinium</taxon>
    </lineage>
</organism>
<dbReference type="EMBL" id="CM037152">
    <property type="protein sequence ID" value="KAH7834004.1"/>
    <property type="molecule type" value="Genomic_DNA"/>
</dbReference>
<gene>
    <name evidence="1" type="ORF">Vadar_011840</name>
</gene>
<accession>A0ACB7WZZ1</accession>
<protein>
    <submittedName>
        <fullName evidence="1">Uncharacterized protein</fullName>
    </submittedName>
</protein>
<evidence type="ECO:0000313" key="1">
    <source>
        <dbReference type="EMBL" id="KAH7834004.1"/>
    </source>
</evidence>
<sequence>MKILNWQRNGYEVKGIGIHVIPGIGKTTIMSNLNGHDQVAKMFDIVFWLKVSEGKGNNSIKKLRAVIARRLDLTKKTRNPDEVAQSISAVLERMRYLILLDDVKETLELREIEISGSNNDSKIVLATRNRLICSGMKLDKETKLEHLTTDEAWVIFQDVENKDLIQGPKILPTAHKLCEECYGLPLLIAKVAPTFKLKSDPILWEGVLDN</sequence>
<reference evidence="1 2" key="1">
    <citation type="journal article" date="2021" name="Hortic Res">
        <title>High-quality reference genome and annotation aids understanding of berry development for evergreen blueberry (Vaccinium darrowii).</title>
        <authorList>
            <person name="Yu J."/>
            <person name="Hulse-Kemp A.M."/>
            <person name="Babiker E."/>
            <person name="Staton M."/>
        </authorList>
    </citation>
    <scope>NUCLEOTIDE SEQUENCE [LARGE SCALE GENOMIC DNA]</scope>
    <source>
        <strain evidence="2">cv. NJ 8807/NJ 8810</strain>
        <tissue evidence="1">Young leaf</tissue>
    </source>
</reference>
<dbReference type="Proteomes" id="UP000828048">
    <property type="component" value="Chromosome 2"/>
</dbReference>
<comment type="caution">
    <text evidence="1">The sequence shown here is derived from an EMBL/GenBank/DDBJ whole genome shotgun (WGS) entry which is preliminary data.</text>
</comment>
<evidence type="ECO:0000313" key="2">
    <source>
        <dbReference type="Proteomes" id="UP000828048"/>
    </source>
</evidence>
<name>A0ACB7WZZ1_9ERIC</name>
<keyword evidence="2" id="KW-1185">Reference proteome</keyword>